<keyword evidence="3 5" id="KW-0548">Nucleotidyltransferase</keyword>
<comment type="caution">
    <text evidence="6">The sequence shown here is derived from an EMBL/GenBank/DDBJ whole genome shotgun (WGS) entry which is preliminary data.</text>
</comment>
<evidence type="ECO:0000256" key="4">
    <source>
        <dbReference type="ARBA" id="ARBA00022985"/>
    </source>
</evidence>
<dbReference type="Proteomes" id="UP000323337">
    <property type="component" value="Unassembled WGS sequence"/>
</dbReference>
<evidence type="ECO:0000313" key="7">
    <source>
        <dbReference type="Proteomes" id="UP000323337"/>
    </source>
</evidence>
<dbReference type="NCBIfam" id="TIGR00466">
    <property type="entry name" value="kdsB"/>
    <property type="match status" value="1"/>
</dbReference>
<dbReference type="Gene3D" id="3.90.550.10">
    <property type="entry name" value="Spore Coat Polysaccharide Biosynthesis Protein SpsA, Chain A"/>
    <property type="match status" value="1"/>
</dbReference>
<name>A0A5D0MPS2_FLESI</name>
<dbReference type="SUPFAM" id="SSF53448">
    <property type="entry name" value="Nucleotide-diphospho-sugar transferases"/>
    <property type="match status" value="1"/>
</dbReference>
<dbReference type="InterPro" id="IPR029044">
    <property type="entry name" value="Nucleotide-diphossugar_trans"/>
</dbReference>
<comment type="catalytic activity">
    <reaction evidence="5">
        <text>3-deoxy-alpha-D-manno-oct-2-ulosonate + CTP = CMP-3-deoxy-beta-D-manno-octulosonate + diphosphate</text>
        <dbReference type="Rhea" id="RHEA:23448"/>
        <dbReference type="ChEBI" id="CHEBI:33019"/>
        <dbReference type="ChEBI" id="CHEBI:37563"/>
        <dbReference type="ChEBI" id="CHEBI:85986"/>
        <dbReference type="ChEBI" id="CHEBI:85987"/>
        <dbReference type="EC" id="2.7.7.38"/>
    </reaction>
</comment>
<keyword evidence="5" id="KW-0963">Cytoplasm</keyword>
<evidence type="ECO:0000256" key="2">
    <source>
        <dbReference type="ARBA" id="ARBA00022679"/>
    </source>
</evidence>
<dbReference type="GO" id="GO:0005829">
    <property type="term" value="C:cytosol"/>
    <property type="evidence" value="ECO:0007669"/>
    <property type="project" value="TreeGrafter"/>
</dbReference>
<dbReference type="NCBIfam" id="NF009905">
    <property type="entry name" value="PRK13368.1"/>
    <property type="match status" value="1"/>
</dbReference>
<dbReference type="Pfam" id="PF02348">
    <property type="entry name" value="CTP_transf_3"/>
    <property type="match status" value="1"/>
</dbReference>
<evidence type="ECO:0000256" key="1">
    <source>
        <dbReference type="ARBA" id="ARBA00004370"/>
    </source>
</evidence>
<dbReference type="InterPro" id="IPR003329">
    <property type="entry name" value="Cytidylyl_trans"/>
</dbReference>
<dbReference type="AlphaFoldDB" id="A0A5D0MPS2"/>
<accession>A0A5D0MPS2</accession>
<dbReference type="PANTHER" id="PTHR42866">
    <property type="entry name" value="3-DEOXY-MANNO-OCTULOSONATE CYTIDYLYLTRANSFERASE"/>
    <property type="match status" value="1"/>
</dbReference>
<protein>
    <recommendedName>
        <fullName evidence="5">3-deoxy-manno-octulosonate cytidylyltransferase</fullName>
        <ecNumber evidence="5">2.7.7.38</ecNumber>
    </recommendedName>
    <alternativeName>
        <fullName evidence="5">CMP-2-keto-3-deoxyoctulosonic acid synthase</fullName>
        <shortName evidence="5">CKS</shortName>
        <shortName evidence="5">CMP-KDO synthase</shortName>
    </alternativeName>
</protein>
<keyword evidence="2 5" id="KW-0808">Transferase</keyword>
<dbReference type="EC" id="2.7.7.38" evidence="5"/>
<evidence type="ECO:0000256" key="5">
    <source>
        <dbReference type="HAMAP-Rule" id="MF_00057"/>
    </source>
</evidence>
<dbReference type="GO" id="GO:0008690">
    <property type="term" value="F:3-deoxy-manno-octulosonate cytidylyltransferase activity"/>
    <property type="evidence" value="ECO:0007669"/>
    <property type="project" value="UniProtKB-UniRule"/>
</dbReference>
<comment type="subcellular location">
    <subcellularLocation>
        <location evidence="5">Cytoplasm</location>
    </subcellularLocation>
    <subcellularLocation>
        <location evidence="1">Membrane</location>
    </subcellularLocation>
</comment>
<proteinExistence type="inferred from homology"/>
<dbReference type="InterPro" id="IPR004528">
    <property type="entry name" value="KdsB"/>
</dbReference>
<evidence type="ECO:0000256" key="3">
    <source>
        <dbReference type="ARBA" id="ARBA00022695"/>
    </source>
</evidence>
<dbReference type="GO" id="GO:0009103">
    <property type="term" value="P:lipopolysaccharide biosynthetic process"/>
    <property type="evidence" value="ECO:0007669"/>
    <property type="project" value="UniProtKB-UniRule"/>
</dbReference>
<dbReference type="HAMAP" id="MF_00057">
    <property type="entry name" value="KdsB"/>
    <property type="match status" value="1"/>
</dbReference>
<dbReference type="NCBIfam" id="NF003952">
    <property type="entry name" value="PRK05450.1-5"/>
    <property type="match status" value="1"/>
</dbReference>
<keyword evidence="4 5" id="KW-0448">Lipopolysaccharide biosynthesis</keyword>
<comment type="pathway">
    <text evidence="5">Nucleotide-sugar biosynthesis; CMP-3-deoxy-D-manno-octulosonate biosynthesis; CMP-3-deoxy-D-manno-octulosonate from 3-deoxy-D-manno-octulosonate and CTP: step 1/1.</text>
</comment>
<dbReference type="FunFam" id="3.90.550.10:FF:000011">
    <property type="entry name" value="3-deoxy-manno-octulosonate cytidylyltransferase"/>
    <property type="match status" value="1"/>
</dbReference>
<dbReference type="PANTHER" id="PTHR42866:SF2">
    <property type="entry name" value="3-DEOXY-MANNO-OCTULOSONATE CYTIDYLYLTRANSFERASE, MITOCHONDRIAL"/>
    <property type="match status" value="1"/>
</dbReference>
<dbReference type="RefSeq" id="WP_303701189.1">
    <property type="nucleotide sequence ID" value="NZ_VSIV01000165.1"/>
</dbReference>
<reference evidence="6 7" key="1">
    <citation type="submission" date="2019-08" db="EMBL/GenBank/DDBJ databases">
        <title>Genomic characterization of a novel candidate phylum (ARYD3) from a high temperature, high salinity tertiary oil reservoir in north central Oklahoma, USA.</title>
        <authorList>
            <person name="Youssef N.H."/>
            <person name="Yadav A."/>
            <person name="Elshahed M.S."/>
        </authorList>
    </citation>
    <scope>NUCLEOTIDE SEQUENCE [LARGE SCALE GENOMIC DNA]</scope>
    <source>
        <strain evidence="6">ARYD1</strain>
    </source>
</reference>
<evidence type="ECO:0000313" key="6">
    <source>
        <dbReference type="EMBL" id="TYB33328.1"/>
    </source>
</evidence>
<comment type="similarity">
    <text evidence="5">Belongs to the KdsB family.</text>
</comment>
<sequence>MSAVIIPARYNSSRLPGKPLVKIGGIPMIARVANNCLKSAADRVIVATDDIKIMEACEKIDGLEVTLGDKEYFSGTDRISDVAKYLREDVIINVQGDEPFLSPKLINDLINSLNENDNIYMSSAYVNMDEAEADDPGNVKVVVDRQGYALYFSRVKMPFERNKNVVVYKKHIGIYGFKRDFLLKYAVMDRTPLEKTEELEQLRALENGYRIKMIKSDNDSLSVDTYDDVKKAEKILERGVSS</sequence>
<comment type="function">
    <text evidence="5">Activates KDO (a required 8-carbon sugar) for incorporation into bacterial lipopolysaccharide in Gram-negative bacteria.</text>
</comment>
<dbReference type="GO" id="GO:0016020">
    <property type="term" value="C:membrane"/>
    <property type="evidence" value="ECO:0007669"/>
    <property type="project" value="UniProtKB-SubCell"/>
</dbReference>
<dbReference type="GO" id="GO:0033468">
    <property type="term" value="P:CMP-keto-3-deoxy-D-manno-octulosonic acid biosynthetic process"/>
    <property type="evidence" value="ECO:0007669"/>
    <property type="project" value="UniProtKB-UniRule"/>
</dbReference>
<gene>
    <name evidence="5 6" type="primary">kdsB</name>
    <name evidence="6" type="ORF">FXF49_07010</name>
</gene>
<dbReference type="UniPathway" id="UPA00358">
    <property type="reaction ID" value="UER00476"/>
</dbReference>
<organism evidence="6 7">
    <name type="scientific">Flexistipes sinusarabici</name>
    <dbReference type="NCBI Taxonomy" id="2352"/>
    <lineage>
        <taxon>Bacteria</taxon>
        <taxon>Pseudomonadati</taxon>
        <taxon>Deferribacterota</taxon>
        <taxon>Deferribacteres</taxon>
        <taxon>Deferribacterales</taxon>
        <taxon>Flexistipitaceae</taxon>
        <taxon>Flexistipes</taxon>
    </lineage>
</organism>
<dbReference type="CDD" id="cd02517">
    <property type="entry name" value="CMP-KDO-Synthetase"/>
    <property type="match status" value="1"/>
</dbReference>
<dbReference type="EMBL" id="VSIV01000165">
    <property type="protein sequence ID" value="TYB33328.1"/>
    <property type="molecule type" value="Genomic_DNA"/>
</dbReference>